<dbReference type="RefSeq" id="WP_130360480.1">
    <property type="nucleotide sequence ID" value="NZ_SGXC01000003.1"/>
</dbReference>
<protein>
    <submittedName>
        <fullName evidence="6">2-keto-4-pentenoate hydratase/2-oxohepta-3-ene-1,7-dioic acid hydratase in catechol pathway</fullName>
    </submittedName>
</protein>
<dbReference type="GO" id="GO:0046872">
    <property type="term" value="F:metal ion binding"/>
    <property type="evidence" value="ECO:0007669"/>
    <property type="project" value="UniProtKB-KW"/>
</dbReference>
<dbReference type="InterPro" id="IPR036663">
    <property type="entry name" value="Fumarylacetoacetase_C_sf"/>
</dbReference>
<dbReference type="Pfam" id="PF01557">
    <property type="entry name" value="FAA_hydrolase"/>
    <property type="match status" value="1"/>
</dbReference>
<dbReference type="AlphaFoldDB" id="A0A4Q7N7N7"/>
<evidence type="ECO:0000259" key="5">
    <source>
        <dbReference type="Pfam" id="PF01557"/>
    </source>
</evidence>
<dbReference type="PANTHER" id="PTHR42796:SF4">
    <property type="entry name" value="FUMARYLACETOACETATE HYDROLASE DOMAIN-CONTAINING PROTEIN 2A"/>
    <property type="match status" value="1"/>
</dbReference>
<dbReference type="PANTHER" id="PTHR42796">
    <property type="entry name" value="FUMARYLACETOACETATE HYDROLASE DOMAIN-CONTAINING PROTEIN 2A-RELATED"/>
    <property type="match status" value="1"/>
</dbReference>
<dbReference type="GO" id="GO:0016853">
    <property type="term" value="F:isomerase activity"/>
    <property type="evidence" value="ECO:0007669"/>
    <property type="project" value="UniProtKB-ARBA"/>
</dbReference>
<comment type="similarity">
    <text evidence="2">Belongs to the FAH family.</text>
</comment>
<evidence type="ECO:0000313" key="7">
    <source>
        <dbReference type="Proteomes" id="UP000292445"/>
    </source>
</evidence>
<keyword evidence="7" id="KW-1185">Reference proteome</keyword>
<keyword evidence="4" id="KW-0378">Hydrolase</keyword>
<accession>A0A4Q7N7N7</accession>
<keyword evidence="3" id="KW-0479">Metal-binding</keyword>
<dbReference type="FunFam" id="3.90.850.10:FF:000002">
    <property type="entry name" value="2-hydroxyhepta-2,4-diene-1,7-dioate isomerase"/>
    <property type="match status" value="1"/>
</dbReference>
<name>A0A4Q7N7N7_9BURK</name>
<evidence type="ECO:0000256" key="4">
    <source>
        <dbReference type="ARBA" id="ARBA00022801"/>
    </source>
</evidence>
<evidence type="ECO:0000256" key="2">
    <source>
        <dbReference type="ARBA" id="ARBA00010211"/>
    </source>
</evidence>
<gene>
    <name evidence="6" type="ORF">EV675_4670</name>
</gene>
<evidence type="ECO:0000313" key="6">
    <source>
        <dbReference type="EMBL" id="RZS78030.1"/>
    </source>
</evidence>
<evidence type="ECO:0000256" key="3">
    <source>
        <dbReference type="ARBA" id="ARBA00022723"/>
    </source>
</evidence>
<proteinExistence type="inferred from homology"/>
<comment type="cofactor">
    <cofactor evidence="1">
        <name>Mg(2+)</name>
        <dbReference type="ChEBI" id="CHEBI:18420"/>
    </cofactor>
</comment>
<dbReference type="Proteomes" id="UP000292445">
    <property type="component" value="Unassembled WGS sequence"/>
</dbReference>
<evidence type="ECO:0000256" key="1">
    <source>
        <dbReference type="ARBA" id="ARBA00001946"/>
    </source>
</evidence>
<comment type="caution">
    <text evidence="6">The sequence shown here is derived from an EMBL/GenBank/DDBJ whole genome shotgun (WGS) entry which is preliminary data.</text>
</comment>
<dbReference type="GO" id="GO:0019752">
    <property type="term" value="P:carboxylic acid metabolic process"/>
    <property type="evidence" value="ECO:0007669"/>
    <property type="project" value="UniProtKB-ARBA"/>
</dbReference>
<dbReference type="OrthoDB" id="9805307at2"/>
<sequence>MRLVSFLRNGRAGYGVAKDGGIVELGGRLDAPDLRTLLARGMQDEARALSARLAADFPLTEVRLMPVIPEPSKIICVGINYVAHAAEAGRTVGRHPVIFHRFADTLIGAGQPLLRPRVSEQFDYEGELAVVIGKGGRHIAPGDAMSHVAGYTIFNDASVRDWQFHTHQYGMGKNFAASGPLGPWMVTADEIADYRKLELRTYVNGEQVQEGRLDELAFDIPHLIAYVSQALPWNPGDILATGTPSGIGFKRTPPLLLKQGDSVRIEVTQIGELVNPVMDE</sequence>
<dbReference type="InterPro" id="IPR011234">
    <property type="entry name" value="Fumarylacetoacetase-like_C"/>
</dbReference>
<dbReference type="SUPFAM" id="SSF56529">
    <property type="entry name" value="FAH"/>
    <property type="match status" value="1"/>
</dbReference>
<reference evidence="6 7" key="1">
    <citation type="submission" date="2019-02" db="EMBL/GenBank/DDBJ databases">
        <title>Genomic Encyclopedia of Type Strains, Phase IV (KMG-IV): sequencing the most valuable type-strain genomes for metagenomic binning, comparative biology and taxonomic classification.</title>
        <authorList>
            <person name="Goeker M."/>
        </authorList>
    </citation>
    <scope>NUCLEOTIDE SEQUENCE [LARGE SCALE GENOMIC DNA]</scope>
    <source>
        <strain evidence="6 7">K24</strain>
    </source>
</reference>
<feature type="domain" description="Fumarylacetoacetase-like C-terminal" evidence="5">
    <location>
        <begin position="73"/>
        <end position="277"/>
    </location>
</feature>
<dbReference type="EMBL" id="SGXC01000003">
    <property type="protein sequence ID" value="RZS78030.1"/>
    <property type="molecule type" value="Genomic_DNA"/>
</dbReference>
<dbReference type="Gene3D" id="3.90.850.10">
    <property type="entry name" value="Fumarylacetoacetase-like, C-terminal domain"/>
    <property type="match status" value="1"/>
</dbReference>
<dbReference type="InterPro" id="IPR051121">
    <property type="entry name" value="FAH"/>
</dbReference>
<organism evidence="6 7">
    <name type="scientific">Pigmentiphaga kullae</name>
    <dbReference type="NCBI Taxonomy" id="151784"/>
    <lineage>
        <taxon>Bacteria</taxon>
        <taxon>Pseudomonadati</taxon>
        <taxon>Pseudomonadota</taxon>
        <taxon>Betaproteobacteria</taxon>
        <taxon>Burkholderiales</taxon>
        <taxon>Alcaligenaceae</taxon>
        <taxon>Pigmentiphaga</taxon>
    </lineage>
</organism>
<dbReference type="GO" id="GO:0016787">
    <property type="term" value="F:hydrolase activity"/>
    <property type="evidence" value="ECO:0007669"/>
    <property type="project" value="UniProtKB-KW"/>
</dbReference>